<dbReference type="Pfam" id="PF03016">
    <property type="entry name" value="Exostosin_GT47"/>
    <property type="match status" value="1"/>
</dbReference>
<dbReference type="PANTHER" id="PTHR11062">
    <property type="entry name" value="EXOSTOSIN HEPARAN SULFATE GLYCOSYLTRANSFERASE -RELATED"/>
    <property type="match status" value="1"/>
</dbReference>
<dbReference type="InterPro" id="IPR004263">
    <property type="entry name" value="Exostosin"/>
</dbReference>
<dbReference type="AlphaFoldDB" id="A0A061RIA3"/>
<dbReference type="GO" id="GO:0000139">
    <property type="term" value="C:Golgi membrane"/>
    <property type="evidence" value="ECO:0007669"/>
    <property type="project" value="UniProtKB-SubCell"/>
</dbReference>
<evidence type="ECO:0000256" key="3">
    <source>
        <dbReference type="ARBA" id="ARBA00023034"/>
    </source>
</evidence>
<evidence type="ECO:0000259" key="5">
    <source>
        <dbReference type="Pfam" id="PF03016"/>
    </source>
</evidence>
<protein>
    <submittedName>
        <fullName evidence="6">Putative glucuronoxylan glucuronosyltransferase f8h-like</fullName>
    </submittedName>
</protein>
<evidence type="ECO:0000256" key="4">
    <source>
        <dbReference type="SAM" id="MobiDB-lite"/>
    </source>
</evidence>
<dbReference type="PANTHER" id="PTHR11062:SF281">
    <property type="entry name" value="EXOSTOSIN-LIKE 2"/>
    <property type="match status" value="1"/>
</dbReference>
<comment type="subcellular location">
    <subcellularLocation>
        <location evidence="1">Golgi apparatus membrane</location>
        <topology evidence="1">Single-pass type II membrane protein</topology>
    </subcellularLocation>
</comment>
<dbReference type="InterPro" id="IPR040911">
    <property type="entry name" value="Exostosin_GT47"/>
</dbReference>
<evidence type="ECO:0000313" key="6">
    <source>
        <dbReference type="EMBL" id="JAC72662.1"/>
    </source>
</evidence>
<feature type="region of interest" description="Disordered" evidence="4">
    <location>
        <begin position="97"/>
        <end position="118"/>
    </location>
</feature>
<sequence>MKFSRRRAHATTLLGGKDEGDDGIASWFRHAVVVLAIFGAIFLLLHSPEQHDVEATANVKDRARLSGILQAVDTEWHKAQRVQESLRQRRSELLQAWSETGGDDSGSPAAGDSNGEEQLSEQDINYYNNVTDIHICQTLDAENRAGCRRDAAAPELSLPAIYVYDLPPKFNRDLSRKYKRCSTDQYGTEVFFHEALLQSSVRTKDPKKADLFFVPIYGECFLWIYEMLQHVGADKSFSLTNEFFMEAVSIVKNNHPHWARSGGRDHVFVFPGARGPTIFSRWRAEIKEAIFLCPEGDRKASFFNTHKDVVIPGLEIDPLFHSPASRNPLIELESKPRKHLAYFRGTIFHKAGWSYSKGLRPKLHSLFENETDIIYGNKEKGCDRPCYHREMSESTFCLNPLGWSPWTLRFYQALMTRCIPVVIADDIEFPFEDEIDYTKLAIKVPEKDVDDLVSLMRNMPEHQKAALRAEGDKHWLKFTYQRPPVEGDAFYTTLRQLSRKVQAFQTSNLHSWH</sequence>
<dbReference type="EMBL" id="GBEZ01013313">
    <property type="protein sequence ID" value="JAC72662.1"/>
    <property type="molecule type" value="Transcribed_RNA"/>
</dbReference>
<evidence type="ECO:0000256" key="1">
    <source>
        <dbReference type="ARBA" id="ARBA00004323"/>
    </source>
</evidence>
<feature type="domain" description="Exostosin GT47" evidence="5">
    <location>
        <begin position="160"/>
        <end position="458"/>
    </location>
</feature>
<evidence type="ECO:0000256" key="2">
    <source>
        <dbReference type="ARBA" id="ARBA00010271"/>
    </source>
</evidence>
<keyword evidence="3" id="KW-0333">Golgi apparatus</keyword>
<comment type="similarity">
    <text evidence="2">Belongs to the glycosyltransferase 47 family.</text>
</comment>
<reference evidence="6" key="1">
    <citation type="submission" date="2014-05" db="EMBL/GenBank/DDBJ databases">
        <title>The transcriptome of the halophilic microalga Tetraselmis sp. GSL018 isolated from the Great Salt Lake, Utah.</title>
        <authorList>
            <person name="Jinkerson R.E."/>
            <person name="D'Adamo S."/>
            <person name="Posewitz M.C."/>
        </authorList>
    </citation>
    <scope>NUCLEOTIDE SEQUENCE</scope>
    <source>
        <strain evidence="6">GSL018</strain>
    </source>
</reference>
<accession>A0A061RIA3</accession>
<proteinExistence type="inferred from homology"/>
<organism evidence="6">
    <name type="scientific">Tetraselmis sp. GSL018</name>
    <dbReference type="NCBI Taxonomy" id="582737"/>
    <lineage>
        <taxon>Eukaryota</taxon>
        <taxon>Viridiplantae</taxon>
        <taxon>Chlorophyta</taxon>
        <taxon>core chlorophytes</taxon>
        <taxon>Chlorodendrophyceae</taxon>
        <taxon>Chlorodendrales</taxon>
        <taxon>Chlorodendraceae</taxon>
        <taxon>Tetraselmis</taxon>
    </lineage>
</organism>
<keyword evidence="6" id="KW-0808">Transferase</keyword>
<gene>
    <name evidence="6" type="ORF">TSPGSL018_30789</name>
</gene>
<dbReference type="GO" id="GO:0016757">
    <property type="term" value="F:glycosyltransferase activity"/>
    <property type="evidence" value="ECO:0007669"/>
    <property type="project" value="InterPro"/>
</dbReference>
<name>A0A061RIA3_9CHLO</name>